<evidence type="ECO:0000313" key="1">
    <source>
        <dbReference type="EMBL" id="GJT10001.1"/>
    </source>
</evidence>
<name>A0ABQ5B5U8_9ASTR</name>
<dbReference type="Proteomes" id="UP001151760">
    <property type="component" value="Unassembled WGS sequence"/>
</dbReference>
<reference evidence="1" key="2">
    <citation type="submission" date="2022-01" db="EMBL/GenBank/DDBJ databases">
        <authorList>
            <person name="Yamashiro T."/>
            <person name="Shiraishi A."/>
            <person name="Satake H."/>
            <person name="Nakayama K."/>
        </authorList>
    </citation>
    <scope>NUCLEOTIDE SEQUENCE</scope>
</reference>
<gene>
    <name evidence="1" type="ORF">Tco_0857043</name>
</gene>
<reference evidence="1" key="1">
    <citation type="journal article" date="2022" name="Int. J. Mol. Sci.">
        <title>Draft Genome of Tanacetum Coccineum: Genomic Comparison of Closely Related Tanacetum-Family Plants.</title>
        <authorList>
            <person name="Yamashiro T."/>
            <person name="Shiraishi A."/>
            <person name="Nakayama K."/>
            <person name="Satake H."/>
        </authorList>
    </citation>
    <scope>NUCLEOTIDE SEQUENCE</scope>
</reference>
<keyword evidence="2" id="KW-1185">Reference proteome</keyword>
<accession>A0ABQ5B5U8</accession>
<dbReference type="EMBL" id="BQNB010012954">
    <property type="protein sequence ID" value="GJT10001.1"/>
    <property type="molecule type" value="Genomic_DNA"/>
</dbReference>
<protein>
    <submittedName>
        <fullName evidence="1">Uncharacterized protein</fullName>
    </submittedName>
</protein>
<sequence>MKRSEGRTLLTKKLLEILLLVEQKKINKGSETGGQRLPLCWAKTYGRWIAKPCITCDNTNGNTTLSEAQGVSLRITSGVRVSKIIALLSFAMSAKDAIHTQTYVLSSEELAEFLELYPVPLEYNVILHKSIQTIYDAHYVGCPKLTTFAAMCKSYGCEPSVELFQGFFNMFPGGKWLTRIEGWKGRFFFIENSIVPAVYPQLLSKDNRWDSKTYKDKLPPKIEENPMFQRLETSFRNFMYVDTNEDLSFLPKEPCLDDGIGSPFVSINTELPLTIVEATKQLVENTVSIRL</sequence>
<proteinExistence type="predicted"/>
<comment type="caution">
    <text evidence="1">The sequence shown here is derived from an EMBL/GenBank/DDBJ whole genome shotgun (WGS) entry which is preliminary data.</text>
</comment>
<organism evidence="1 2">
    <name type="scientific">Tanacetum coccineum</name>
    <dbReference type="NCBI Taxonomy" id="301880"/>
    <lineage>
        <taxon>Eukaryota</taxon>
        <taxon>Viridiplantae</taxon>
        <taxon>Streptophyta</taxon>
        <taxon>Embryophyta</taxon>
        <taxon>Tracheophyta</taxon>
        <taxon>Spermatophyta</taxon>
        <taxon>Magnoliopsida</taxon>
        <taxon>eudicotyledons</taxon>
        <taxon>Gunneridae</taxon>
        <taxon>Pentapetalae</taxon>
        <taxon>asterids</taxon>
        <taxon>campanulids</taxon>
        <taxon>Asterales</taxon>
        <taxon>Asteraceae</taxon>
        <taxon>Asteroideae</taxon>
        <taxon>Anthemideae</taxon>
        <taxon>Anthemidinae</taxon>
        <taxon>Tanacetum</taxon>
    </lineage>
</organism>
<evidence type="ECO:0000313" key="2">
    <source>
        <dbReference type="Proteomes" id="UP001151760"/>
    </source>
</evidence>